<feature type="compositionally biased region" description="Basic residues" evidence="1">
    <location>
        <begin position="1"/>
        <end position="14"/>
    </location>
</feature>
<keyword evidence="3" id="KW-1185">Reference proteome</keyword>
<dbReference type="OrthoDB" id="10361662at2759"/>
<proteinExistence type="predicted"/>
<feature type="region of interest" description="Disordered" evidence="1">
    <location>
        <begin position="1"/>
        <end position="67"/>
    </location>
</feature>
<protein>
    <submittedName>
        <fullName evidence="2">Uncharacterized protein</fullName>
    </submittedName>
</protein>
<gene>
    <name evidence="2" type="ORF">INT43_006812</name>
</gene>
<organism evidence="2 3">
    <name type="scientific">Mortierella isabellina</name>
    <name type="common">Filamentous fungus</name>
    <name type="synonym">Umbelopsis isabellina</name>
    <dbReference type="NCBI Taxonomy" id="91625"/>
    <lineage>
        <taxon>Eukaryota</taxon>
        <taxon>Fungi</taxon>
        <taxon>Fungi incertae sedis</taxon>
        <taxon>Mucoromycota</taxon>
        <taxon>Mucoromycotina</taxon>
        <taxon>Umbelopsidomycetes</taxon>
        <taxon>Umbelopsidales</taxon>
        <taxon>Umbelopsidaceae</taxon>
        <taxon>Umbelopsis</taxon>
    </lineage>
</organism>
<dbReference type="Proteomes" id="UP000654370">
    <property type="component" value="Unassembled WGS sequence"/>
</dbReference>
<reference evidence="2" key="1">
    <citation type="submission" date="2020-12" db="EMBL/GenBank/DDBJ databases">
        <title>Metabolic potential, ecology and presence of endohyphal bacteria is reflected in genomic diversity of Mucoromycotina.</title>
        <authorList>
            <person name="Muszewska A."/>
            <person name="Okrasinska A."/>
            <person name="Steczkiewicz K."/>
            <person name="Drgas O."/>
            <person name="Orlowska M."/>
            <person name="Perlinska-Lenart U."/>
            <person name="Aleksandrzak-Piekarczyk T."/>
            <person name="Szatraj K."/>
            <person name="Zielenkiewicz U."/>
            <person name="Pilsyk S."/>
            <person name="Malc E."/>
            <person name="Mieczkowski P."/>
            <person name="Kruszewska J.S."/>
            <person name="Biernat P."/>
            <person name="Pawlowska J."/>
        </authorList>
    </citation>
    <scope>NUCLEOTIDE SEQUENCE</scope>
    <source>
        <strain evidence="2">WA0000067209</strain>
    </source>
</reference>
<feature type="compositionally biased region" description="Basic and acidic residues" evidence="1">
    <location>
        <begin position="35"/>
        <end position="67"/>
    </location>
</feature>
<accession>A0A8H7UFG3</accession>
<evidence type="ECO:0000313" key="3">
    <source>
        <dbReference type="Proteomes" id="UP000654370"/>
    </source>
</evidence>
<evidence type="ECO:0000256" key="1">
    <source>
        <dbReference type="SAM" id="MobiDB-lite"/>
    </source>
</evidence>
<name>A0A8H7UFG3_MORIS</name>
<feature type="compositionally biased region" description="Basic and acidic residues" evidence="1">
    <location>
        <begin position="15"/>
        <end position="25"/>
    </location>
</feature>
<sequence length="67" mass="7742">MSSPHSHHHLHIHHHREDENSHQEGSEDSGVSTYDKIRGTLKEIKGKVSDDPDEYQEGHDIKHPEDK</sequence>
<dbReference type="AlphaFoldDB" id="A0A8H7UFG3"/>
<dbReference type="EMBL" id="JAEPQZ010000003">
    <property type="protein sequence ID" value="KAG2183801.1"/>
    <property type="molecule type" value="Genomic_DNA"/>
</dbReference>
<comment type="caution">
    <text evidence="2">The sequence shown here is derived from an EMBL/GenBank/DDBJ whole genome shotgun (WGS) entry which is preliminary data.</text>
</comment>
<evidence type="ECO:0000313" key="2">
    <source>
        <dbReference type="EMBL" id="KAG2183801.1"/>
    </source>
</evidence>